<dbReference type="RefSeq" id="XP_024335126.1">
    <property type="nucleotide sequence ID" value="XM_024477905.1"/>
</dbReference>
<name>A0A1X6MQ69_9APHY</name>
<keyword evidence="4 7" id="KW-1133">Transmembrane helix</keyword>
<dbReference type="EMBL" id="KZ110605">
    <property type="protein sequence ID" value="OSX58332.1"/>
    <property type="molecule type" value="Genomic_DNA"/>
</dbReference>
<dbReference type="CDD" id="cd02435">
    <property type="entry name" value="CCC1"/>
    <property type="match status" value="1"/>
</dbReference>
<dbReference type="GeneID" id="36322855"/>
<evidence type="ECO:0000256" key="4">
    <source>
        <dbReference type="ARBA" id="ARBA00022989"/>
    </source>
</evidence>
<protein>
    <recommendedName>
        <fullName evidence="10">DUF125-domain-containing protein</fullName>
    </recommendedName>
</protein>
<sequence length="328" mass="34359">MSSDPTSAPSVPLPSRQNGDSGGKPPVWPINHTSGGEVPPASKCDRHEPGREGVCCKELVDEDDRTLIDPDVVRDVVIGLSDGLTVPFALTAGLSSLGESKLVILGGIAELIAGAISMGIGGFLASQAERDHYRYLRKQTRSRVLRSCEGEMEREVHAVLAPVGVDEKTSHAVARCLMNVEVDSAGEGPSGSDTESRMSRASRSDSESGLRWSSSVGLSAFLLKFGEGLEEVPTRRLYISAFTIGMGYFLGGLIPLLPYFFEPIAHIALVYSCIVTGIILLIFGAVKARITGAAGRGIGEYVWGAVSTLLVGGAAAGAAYGIVAALEG</sequence>
<dbReference type="STRING" id="670580.A0A1X6MQ69"/>
<evidence type="ECO:0000313" key="8">
    <source>
        <dbReference type="EMBL" id="OSX58332.1"/>
    </source>
</evidence>
<feature type="region of interest" description="Disordered" evidence="6">
    <location>
        <begin position="184"/>
        <end position="210"/>
    </location>
</feature>
<feature type="transmembrane region" description="Helical" evidence="7">
    <location>
        <begin position="298"/>
        <end position="323"/>
    </location>
</feature>
<feature type="region of interest" description="Disordered" evidence="6">
    <location>
        <begin position="1"/>
        <end position="49"/>
    </location>
</feature>
<dbReference type="AlphaFoldDB" id="A0A1X6MQ69"/>
<gene>
    <name evidence="8" type="ORF">POSPLADRAFT_1041412</name>
</gene>
<feature type="compositionally biased region" description="Basic and acidic residues" evidence="6">
    <location>
        <begin position="194"/>
        <end position="208"/>
    </location>
</feature>
<proteinExistence type="inferred from homology"/>
<keyword evidence="9" id="KW-1185">Reference proteome</keyword>
<feature type="transmembrane region" description="Helical" evidence="7">
    <location>
        <begin position="237"/>
        <end position="261"/>
    </location>
</feature>
<dbReference type="Pfam" id="PF01988">
    <property type="entry name" value="VIT1"/>
    <property type="match status" value="1"/>
</dbReference>
<keyword evidence="3 7" id="KW-0812">Transmembrane</keyword>
<evidence type="ECO:0000256" key="3">
    <source>
        <dbReference type="ARBA" id="ARBA00022692"/>
    </source>
</evidence>
<dbReference type="GO" id="GO:0005384">
    <property type="term" value="F:manganese ion transmembrane transporter activity"/>
    <property type="evidence" value="ECO:0007669"/>
    <property type="project" value="InterPro"/>
</dbReference>
<dbReference type="Proteomes" id="UP000194127">
    <property type="component" value="Unassembled WGS sequence"/>
</dbReference>
<evidence type="ECO:0000256" key="7">
    <source>
        <dbReference type="SAM" id="Phobius"/>
    </source>
</evidence>
<dbReference type="InterPro" id="IPR008217">
    <property type="entry name" value="Ccc1_fam"/>
</dbReference>
<organism evidence="8 9">
    <name type="scientific">Postia placenta MAD-698-R-SB12</name>
    <dbReference type="NCBI Taxonomy" id="670580"/>
    <lineage>
        <taxon>Eukaryota</taxon>
        <taxon>Fungi</taxon>
        <taxon>Dikarya</taxon>
        <taxon>Basidiomycota</taxon>
        <taxon>Agaricomycotina</taxon>
        <taxon>Agaricomycetes</taxon>
        <taxon>Polyporales</taxon>
        <taxon>Adustoporiaceae</taxon>
        <taxon>Rhodonia</taxon>
    </lineage>
</organism>
<evidence type="ECO:0000256" key="1">
    <source>
        <dbReference type="ARBA" id="ARBA00004127"/>
    </source>
</evidence>
<feature type="compositionally biased region" description="Polar residues" evidence="6">
    <location>
        <begin position="1"/>
        <end position="19"/>
    </location>
</feature>
<accession>A0A1X6MQ69</accession>
<comment type="similarity">
    <text evidence="2">Belongs to the CCC1 family.</text>
</comment>
<evidence type="ECO:0000256" key="6">
    <source>
        <dbReference type="SAM" id="MobiDB-lite"/>
    </source>
</evidence>
<comment type="subcellular location">
    <subcellularLocation>
        <location evidence="1">Endomembrane system</location>
        <topology evidence="1">Multi-pass membrane protein</topology>
    </subcellularLocation>
</comment>
<reference evidence="8 9" key="1">
    <citation type="submission" date="2017-04" db="EMBL/GenBank/DDBJ databases">
        <title>Genome Sequence of the Model Brown-Rot Fungus Postia placenta SB12.</title>
        <authorList>
            <consortium name="DOE Joint Genome Institute"/>
            <person name="Gaskell J."/>
            <person name="Kersten P."/>
            <person name="Larrondo L.F."/>
            <person name="Canessa P."/>
            <person name="Martinez D."/>
            <person name="Hibbett D."/>
            <person name="Schmoll M."/>
            <person name="Kubicek C.P."/>
            <person name="Martinez A.T."/>
            <person name="Yadav J."/>
            <person name="Master E."/>
            <person name="Magnuson J.K."/>
            <person name="James T."/>
            <person name="Yaver D."/>
            <person name="Berka R."/>
            <person name="Labutti K."/>
            <person name="Lipzen A."/>
            <person name="Aerts A."/>
            <person name="Barry K."/>
            <person name="Henrissat B."/>
            <person name="Blanchette R."/>
            <person name="Grigoriev I."/>
            <person name="Cullen D."/>
        </authorList>
    </citation>
    <scope>NUCLEOTIDE SEQUENCE [LARGE SCALE GENOMIC DNA]</scope>
    <source>
        <strain evidence="8 9">MAD-698-R-SB12</strain>
    </source>
</reference>
<dbReference type="PANTHER" id="PTHR31851">
    <property type="entry name" value="FE(2+)/MN(2+) TRANSPORTER PCL1"/>
    <property type="match status" value="1"/>
</dbReference>
<dbReference type="GO" id="GO:0030026">
    <property type="term" value="P:intracellular manganese ion homeostasis"/>
    <property type="evidence" value="ECO:0007669"/>
    <property type="project" value="InterPro"/>
</dbReference>
<evidence type="ECO:0008006" key="10">
    <source>
        <dbReference type="Google" id="ProtNLM"/>
    </source>
</evidence>
<keyword evidence="5 7" id="KW-0472">Membrane</keyword>
<dbReference type="OrthoDB" id="73465at2759"/>
<evidence type="ECO:0000256" key="2">
    <source>
        <dbReference type="ARBA" id="ARBA00007049"/>
    </source>
</evidence>
<feature type="transmembrane region" description="Helical" evidence="7">
    <location>
        <begin position="267"/>
        <end position="286"/>
    </location>
</feature>
<dbReference type="GO" id="GO:0012505">
    <property type="term" value="C:endomembrane system"/>
    <property type="evidence" value="ECO:0007669"/>
    <property type="project" value="UniProtKB-SubCell"/>
</dbReference>
<evidence type="ECO:0000256" key="5">
    <source>
        <dbReference type="ARBA" id="ARBA00023136"/>
    </source>
</evidence>
<evidence type="ECO:0000313" key="9">
    <source>
        <dbReference type="Proteomes" id="UP000194127"/>
    </source>
</evidence>
<feature type="transmembrane region" description="Helical" evidence="7">
    <location>
        <begin position="102"/>
        <end position="125"/>
    </location>
</feature>